<dbReference type="STRING" id="266779.Meso_0486"/>
<accession>Q11L35</accession>
<dbReference type="AlphaFoldDB" id="Q11L35"/>
<dbReference type="KEGG" id="mes:Meso_0486"/>
<dbReference type="SUPFAM" id="SSF53335">
    <property type="entry name" value="S-adenosyl-L-methionine-dependent methyltransferases"/>
    <property type="match status" value="1"/>
</dbReference>
<protein>
    <submittedName>
        <fullName evidence="1">Uncharacterized protein</fullName>
    </submittedName>
</protein>
<evidence type="ECO:0000313" key="1">
    <source>
        <dbReference type="EMBL" id="ABG61890.1"/>
    </source>
</evidence>
<reference evidence="1" key="1">
    <citation type="submission" date="2006-06" db="EMBL/GenBank/DDBJ databases">
        <title>Complete sequence of chromosome of Chelativorans sp. BNC1.</title>
        <authorList>
            <consortium name="US DOE Joint Genome Institute"/>
            <person name="Copeland A."/>
            <person name="Lucas S."/>
            <person name="Lapidus A."/>
            <person name="Barry K."/>
            <person name="Detter J.C."/>
            <person name="Glavina del Rio T."/>
            <person name="Hammon N."/>
            <person name="Israni S."/>
            <person name="Dalin E."/>
            <person name="Tice H."/>
            <person name="Pitluck S."/>
            <person name="Chertkov O."/>
            <person name="Brettin T."/>
            <person name="Bruce D."/>
            <person name="Han C."/>
            <person name="Tapia R."/>
            <person name="Gilna P."/>
            <person name="Schmutz J."/>
            <person name="Larimer F."/>
            <person name="Land M."/>
            <person name="Hauser L."/>
            <person name="Kyrpides N."/>
            <person name="Mikhailova N."/>
            <person name="Richardson P."/>
        </authorList>
    </citation>
    <scope>NUCLEOTIDE SEQUENCE</scope>
    <source>
        <strain evidence="1">BNC1</strain>
    </source>
</reference>
<dbReference type="Pfam" id="PF13578">
    <property type="entry name" value="Methyltransf_24"/>
    <property type="match status" value="1"/>
</dbReference>
<dbReference type="Gene3D" id="3.40.50.150">
    <property type="entry name" value="Vaccinia Virus protein VP39"/>
    <property type="match status" value="1"/>
</dbReference>
<dbReference type="HOGENOM" id="CLU_701492_0_0_5"/>
<sequence>MLRLVAATIITDKWRVLVFRGAKEGLKWLLNKLLLRSLIWETRNNARGILKKSSRTHQTLDYVSDSVLIIDKKIEYLSAKIDAHADVEDQFKNLVLSTLRDINLSIEQAKRLTAELRESMAGEFLDQINAKLSMQADGAIAEIDKRFTRLSEQIDESTRAVVAGVEKTALNEFRQTEALGALSKLLSLDLPLPPTRGWAASPDFLLHIYQHISEHKPKLVVELGSGVSTVVIAAALKANGDGGLLHSLDHEATFAEATSKLLAKHAFADIATVHHAPLAPWRPTKETKLGTEWQWYSVPETVGSLQDIDLLVIDGPPKATGPFARYPAVPHFRDRMASNCTVLLDDASREEERKVVKAWASDRGLRLYHHREFEKGLAVVIAEGPLPVEESNQ</sequence>
<gene>
    <name evidence="1" type="ordered locus">Meso_0486</name>
</gene>
<proteinExistence type="predicted"/>
<name>Q11L35_CHESB</name>
<dbReference type="InterPro" id="IPR029063">
    <property type="entry name" value="SAM-dependent_MTases_sf"/>
</dbReference>
<organism evidence="1">
    <name type="scientific">Chelativorans sp. (strain BNC1)</name>
    <dbReference type="NCBI Taxonomy" id="266779"/>
    <lineage>
        <taxon>Bacteria</taxon>
        <taxon>Pseudomonadati</taxon>
        <taxon>Pseudomonadota</taxon>
        <taxon>Alphaproteobacteria</taxon>
        <taxon>Hyphomicrobiales</taxon>
        <taxon>Phyllobacteriaceae</taxon>
        <taxon>Chelativorans</taxon>
    </lineage>
</organism>
<dbReference type="eggNOG" id="COG4122">
    <property type="taxonomic scope" value="Bacteria"/>
</dbReference>
<dbReference type="EMBL" id="CP000390">
    <property type="protein sequence ID" value="ABG61890.1"/>
    <property type="molecule type" value="Genomic_DNA"/>
</dbReference>